<evidence type="ECO:0000313" key="2">
    <source>
        <dbReference type="Proteomes" id="UP000078200"/>
    </source>
</evidence>
<organism evidence="1 2">
    <name type="scientific">Glossina austeni</name>
    <name type="common">Savannah tsetse fly</name>
    <dbReference type="NCBI Taxonomy" id="7395"/>
    <lineage>
        <taxon>Eukaryota</taxon>
        <taxon>Metazoa</taxon>
        <taxon>Ecdysozoa</taxon>
        <taxon>Arthropoda</taxon>
        <taxon>Hexapoda</taxon>
        <taxon>Insecta</taxon>
        <taxon>Pterygota</taxon>
        <taxon>Neoptera</taxon>
        <taxon>Endopterygota</taxon>
        <taxon>Diptera</taxon>
        <taxon>Brachycera</taxon>
        <taxon>Muscomorpha</taxon>
        <taxon>Hippoboscoidea</taxon>
        <taxon>Glossinidae</taxon>
        <taxon>Glossina</taxon>
    </lineage>
</organism>
<accession>A0A1A9VVA5</accession>
<dbReference type="VEuPathDB" id="VectorBase:GAUT048830"/>
<keyword evidence="2" id="KW-1185">Reference proteome</keyword>
<name>A0A1A9VVA5_GLOAU</name>
<sequence length="153" mass="17211">MHITGNEVHVIACIDQISTKYDDEAMTRKYSPFGAVRGQYTHAQITNELLDAPEGSSYERDHHNQRGNSISLTEQTNIRRYVCDANNVLQYNTVYNFTSKHISFLRCHTIDDNFQVNNNGSCFKVGSTCFIVLSVLTGLTGGYYDEKSVNVTG</sequence>
<dbReference type="AlphaFoldDB" id="A0A1A9VVA5"/>
<dbReference type="EnsemblMetazoa" id="GAUT048830-RA">
    <property type="protein sequence ID" value="GAUT048830-PA"/>
    <property type="gene ID" value="GAUT048830"/>
</dbReference>
<protein>
    <submittedName>
        <fullName evidence="1">Uncharacterized protein</fullName>
    </submittedName>
</protein>
<proteinExistence type="predicted"/>
<reference evidence="1" key="1">
    <citation type="submission" date="2020-05" db="UniProtKB">
        <authorList>
            <consortium name="EnsemblMetazoa"/>
        </authorList>
    </citation>
    <scope>IDENTIFICATION</scope>
    <source>
        <strain evidence="1">TTRI</strain>
    </source>
</reference>
<evidence type="ECO:0000313" key="1">
    <source>
        <dbReference type="EnsemblMetazoa" id="GAUT048830-PA"/>
    </source>
</evidence>
<dbReference type="Proteomes" id="UP000078200">
    <property type="component" value="Unassembled WGS sequence"/>
</dbReference>